<organism evidence="2 3">
    <name type="scientific">Steinernema carpocapsae</name>
    <name type="common">Entomopathogenic nematode</name>
    <dbReference type="NCBI Taxonomy" id="34508"/>
    <lineage>
        <taxon>Eukaryota</taxon>
        <taxon>Metazoa</taxon>
        <taxon>Ecdysozoa</taxon>
        <taxon>Nematoda</taxon>
        <taxon>Chromadorea</taxon>
        <taxon>Rhabditida</taxon>
        <taxon>Tylenchina</taxon>
        <taxon>Panagrolaimomorpha</taxon>
        <taxon>Strongyloidoidea</taxon>
        <taxon>Steinernematidae</taxon>
        <taxon>Steinernema</taxon>
    </lineage>
</organism>
<evidence type="ECO:0000256" key="1">
    <source>
        <dbReference type="SAM" id="MobiDB-lite"/>
    </source>
</evidence>
<comment type="caution">
    <text evidence="2">The sequence shown here is derived from an EMBL/GenBank/DDBJ whole genome shotgun (WGS) entry which is preliminary data.</text>
</comment>
<protein>
    <submittedName>
        <fullName evidence="2">Uncharacterized protein</fullName>
    </submittedName>
</protein>
<evidence type="ECO:0000313" key="2">
    <source>
        <dbReference type="EMBL" id="TKR73061.1"/>
    </source>
</evidence>
<gene>
    <name evidence="2" type="ORF">L596_020417</name>
</gene>
<name>A0A4U5MTH2_STECR</name>
<keyword evidence="3" id="KW-1185">Reference proteome</keyword>
<evidence type="ECO:0000313" key="3">
    <source>
        <dbReference type="Proteomes" id="UP000298663"/>
    </source>
</evidence>
<feature type="region of interest" description="Disordered" evidence="1">
    <location>
        <begin position="1"/>
        <end position="22"/>
    </location>
</feature>
<dbReference type="Proteomes" id="UP000298663">
    <property type="component" value="Unassembled WGS sequence"/>
</dbReference>
<reference evidence="2 3" key="2">
    <citation type="journal article" date="2019" name="G3 (Bethesda)">
        <title>Hybrid Assembly of the Genome of the Entomopathogenic Nematode Steinernema carpocapsae Identifies the X-Chromosome.</title>
        <authorList>
            <person name="Serra L."/>
            <person name="Macchietto M."/>
            <person name="Macias-Munoz A."/>
            <person name="McGill C.J."/>
            <person name="Rodriguez I.M."/>
            <person name="Rodriguez B."/>
            <person name="Murad R."/>
            <person name="Mortazavi A."/>
        </authorList>
    </citation>
    <scope>NUCLEOTIDE SEQUENCE [LARGE SCALE GENOMIC DNA]</scope>
    <source>
        <strain evidence="2 3">ALL</strain>
    </source>
</reference>
<dbReference type="EMBL" id="AZBU02000006">
    <property type="protein sequence ID" value="TKR73061.1"/>
    <property type="molecule type" value="Genomic_DNA"/>
</dbReference>
<accession>A0A4U5MTH2</accession>
<sequence>MRDSDTSLNTFVQTRPTTATTTATATPLGDILSDTIQSVKHLQNLQNHEKSRLKLQNSKTPKMAKNHPILHVSPRLSPNFSQRFENPATALLHTNGVAGLFDGGVQTCVASHVARRQAGGNLGDSDTSWNKA</sequence>
<proteinExistence type="predicted"/>
<feature type="compositionally biased region" description="Polar residues" evidence="1">
    <location>
        <begin position="1"/>
        <end position="16"/>
    </location>
</feature>
<dbReference type="AlphaFoldDB" id="A0A4U5MTH2"/>
<reference evidence="2 3" key="1">
    <citation type="journal article" date="2015" name="Genome Biol.">
        <title>Comparative genomics of Steinernema reveals deeply conserved gene regulatory networks.</title>
        <authorList>
            <person name="Dillman A.R."/>
            <person name="Macchietto M."/>
            <person name="Porter C.F."/>
            <person name="Rogers A."/>
            <person name="Williams B."/>
            <person name="Antoshechkin I."/>
            <person name="Lee M.M."/>
            <person name="Goodwin Z."/>
            <person name="Lu X."/>
            <person name="Lewis E.E."/>
            <person name="Goodrich-Blair H."/>
            <person name="Stock S.P."/>
            <person name="Adams B.J."/>
            <person name="Sternberg P.W."/>
            <person name="Mortazavi A."/>
        </authorList>
    </citation>
    <scope>NUCLEOTIDE SEQUENCE [LARGE SCALE GENOMIC DNA]</scope>
    <source>
        <strain evidence="2 3">ALL</strain>
    </source>
</reference>